<reference evidence="1 2" key="1">
    <citation type="submission" date="2014-04" db="EMBL/GenBank/DDBJ databases">
        <authorList>
            <consortium name="International Citrus Genome Consortium"/>
            <person name="Gmitter F."/>
            <person name="Chen C."/>
            <person name="Farmerie W."/>
            <person name="Harkins T."/>
            <person name="Desany B."/>
            <person name="Mohiuddin M."/>
            <person name="Kodira C."/>
            <person name="Borodovsky M."/>
            <person name="Lomsadze A."/>
            <person name="Burns P."/>
            <person name="Jenkins J."/>
            <person name="Prochnik S."/>
            <person name="Shu S."/>
            <person name="Chapman J."/>
            <person name="Pitluck S."/>
            <person name="Schmutz J."/>
            <person name="Rokhsar D."/>
        </authorList>
    </citation>
    <scope>NUCLEOTIDE SEQUENCE</scope>
</reference>
<sequence>MSISLASASTSITALRSIRTTPKRSKRSRQARVIGDFSHFGDAVSKTLDDVLWLRNLEDPRAAELEPCDWPQPSYPGLIWLILIGLTGADLLMADLKALEAYANYFYHMLKIWSKPLPEVYNPQDVADYFNCRPHIVGLRLLE</sequence>
<evidence type="ECO:0000313" key="1">
    <source>
        <dbReference type="EMBL" id="KDO48422.1"/>
    </source>
</evidence>
<keyword evidence="2" id="KW-1185">Reference proteome</keyword>
<gene>
    <name evidence="1" type="ORF">CISIN_1g0041462mg</name>
</gene>
<dbReference type="Proteomes" id="UP000027120">
    <property type="component" value="Unassembled WGS sequence"/>
</dbReference>
<dbReference type="AlphaFoldDB" id="A0A067EB27"/>
<dbReference type="STRING" id="2711.A0A067EB27"/>
<proteinExistence type="predicted"/>
<organism evidence="1 2">
    <name type="scientific">Citrus sinensis</name>
    <name type="common">Sweet orange</name>
    <name type="synonym">Citrus aurantium var. sinensis</name>
    <dbReference type="NCBI Taxonomy" id="2711"/>
    <lineage>
        <taxon>Eukaryota</taxon>
        <taxon>Viridiplantae</taxon>
        <taxon>Streptophyta</taxon>
        <taxon>Embryophyta</taxon>
        <taxon>Tracheophyta</taxon>
        <taxon>Spermatophyta</taxon>
        <taxon>Magnoliopsida</taxon>
        <taxon>eudicotyledons</taxon>
        <taxon>Gunneridae</taxon>
        <taxon>Pentapetalae</taxon>
        <taxon>rosids</taxon>
        <taxon>malvids</taxon>
        <taxon>Sapindales</taxon>
        <taxon>Rutaceae</taxon>
        <taxon>Aurantioideae</taxon>
        <taxon>Citrus</taxon>
    </lineage>
</organism>
<name>A0A067EB27_CITSI</name>
<dbReference type="EMBL" id="KK785142">
    <property type="protein sequence ID" value="KDO48422.1"/>
    <property type="molecule type" value="Genomic_DNA"/>
</dbReference>
<accession>A0A067EB27</accession>
<feature type="non-terminal residue" evidence="1">
    <location>
        <position position="143"/>
    </location>
</feature>
<evidence type="ECO:0000313" key="2">
    <source>
        <dbReference type="Proteomes" id="UP000027120"/>
    </source>
</evidence>
<protein>
    <submittedName>
        <fullName evidence="1">Uncharacterized protein</fullName>
    </submittedName>
</protein>